<feature type="transmembrane region" description="Helical" evidence="2">
    <location>
        <begin position="94"/>
        <end position="111"/>
    </location>
</feature>
<keyword evidence="1" id="KW-0175">Coiled coil</keyword>
<keyword evidence="3" id="KW-0732">Signal</keyword>
<feature type="transmembrane region" description="Helical" evidence="2">
    <location>
        <begin position="118"/>
        <end position="142"/>
    </location>
</feature>
<keyword evidence="5" id="KW-1185">Reference proteome</keyword>
<reference evidence="4" key="1">
    <citation type="submission" date="2021-06" db="EMBL/GenBank/DDBJ databases">
        <authorList>
            <person name="Kallberg Y."/>
            <person name="Tangrot J."/>
            <person name="Rosling A."/>
        </authorList>
    </citation>
    <scope>NUCLEOTIDE SEQUENCE</scope>
    <source>
        <strain evidence="4">MA453B</strain>
    </source>
</reference>
<evidence type="ECO:0000256" key="3">
    <source>
        <dbReference type="SAM" id="SignalP"/>
    </source>
</evidence>
<protein>
    <submittedName>
        <fullName evidence="4">17894_t:CDS:1</fullName>
    </submittedName>
</protein>
<accession>A0A9N9GL18</accession>
<organism evidence="4 5">
    <name type="scientific">Dentiscutata erythropus</name>
    <dbReference type="NCBI Taxonomy" id="1348616"/>
    <lineage>
        <taxon>Eukaryota</taxon>
        <taxon>Fungi</taxon>
        <taxon>Fungi incertae sedis</taxon>
        <taxon>Mucoromycota</taxon>
        <taxon>Glomeromycotina</taxon>
        <taxon>Glomeromycetes</taxon>
        <taxon>Diversisporales</taxon>
        <taxon>Gigasporaceae</taxon>
        <taxon>Dentiscutata</taxon>
    </lineage>
</organism>
<dbReference type="Proteomes" id="UP000789405">
    <property type="component" value="Unassembled WGS sequence"/>
</dbReference>
<comment type="caution">
    <text evidence="4">The sequence shown here is derived from an EMBL/GenBank/DDBJ whole genome shotgun (WGS) entry which is preliminary data.</text>
</comment>
<gene>
    <name evidence="4" type="ORF">DERYTH_LOCUS8507</name>
</gene>
<evidence type="ECO:0000313" key="4">
    <source>
        <dbReference type="EMBL" id="CAG8618336.1"/>
    </source>
</evidence>
<proteinExistence type="predicted"/>
<evidence type="ECO:0000313" key="5">
    <source>
        <dbReference type="Proteomes" id="UP000789405"/>
    </source>
</evidence>
<keyword evidence="2" id="KW-1133">Transmembrane helix</keyword>
<evidence type="ECO:0000256" key="2">
    <source>
        <dbReference type="SAM" id="Phobius"/>
    </source>
</evidence>
<keyword evidence="2" id="KW-0472">Membrane</keyword>
<dbReference type="EMBL" id="CAJVPY010004411">
    <property type="protein sequence ID" value="CAG8618336.1"/>
    <property type="molecule type" value="Genomic_DNA"/>
</dbReference>
<feature type="chain" id="PRO_5040475858" evidence="3">
    <location>
        <begin position="21"/>
        <end position="176"/>
    </location>
</feature>
<feature type="transmembrane region" description="Helical" evidence="2">
    <location>
        <begin position="67"/>
        <end position="88"/>
    </location>
</feature>
<evidence type="ECO:0000256" key="1">
    <source>
        <dbReference type="SAM" id="Coils"/>
    </source>
</evidence>
<feature type="signal peptide" evidence="3">
    <location>
        <begin position="1"/>
        <end position="20"/>
    </location>
</feature>
<dbReference type="AlphaFoldDB" id="A0A9N9GL18"/>
<name>A0A9N9GL18_9GLOM</name>
<sequence length="176" mass="20404">MTKPLILIIILFVNFILVSSENDIHVFNDPEVTHPTDEAVADIFDLMIVIILYFISEKIPLGIAAAILNFMSQLFASALSYYFIIRAYKTTSEYFFIQYLITFSVLTLFIIPNSFIDYWVVLLPSLIFIMFTIIETICALIYENDEVTELKNLEKRVNALENLEKHLYILKSPQET</sequence>
<keyword evidence="2" id="KW-0812">Transmembrane</keyword>
<feature type="coiled-coil region" evidence="1">
    <location>
        <begin position="143"/>
        <end position="170"/>
    </location>
</feature>